<evidence type="ECO:0000259" key="1">
    <source>
        <dbReference type="Pfam" id="PF08401"/>
    </source>
</evidence>
<dbReference type="InterPro" id="IPR013610">
    <property type="entry name" value="ArdC_N"/>
</dbReference>
<dbReference type="Proteomes" id="UP000048908">
    <property type="component" value="Unassembled WGS sequence"/>
</dbReference>
<dbReference type="InterPro" id="IPR041459">
    <property type="entry name" value="MPTase-PolyVal"/>
</dbReference>
<dbReference type="InterPro" id="IPR017113">
    <property type="entry name" value="Antirestriction_ArdC"/>
</dbReference>
<proteinExistence type="predicted"/>
<keyword evidence="4" id="KW-1185">Reference proteome</keyword>
<reference evidence="3 4" key="1">
    <citation type="submission" date="2015-07" db="EMBL/GenBank/DDBJ databases">
        <authorList>
            <person name="Noorani M."/>
        </authorList>
    </citation>
    <scope>NUCLEOTIDE SEQUENCE [LARGE SCALE GENOMIC DNA]</scope>
    <source>
        <strain evidence="3 4">CECT 5088</strain>
    </source>
</reference>
<dbReference type="OrthoDB" id="9792687at2"/>
<organism evidence="3 4">
    <name type="scientific">Jannaschia rubra</name>
    <dbReference type="NCBI Taxonomy" id="282197"/>
    <lineage>
        <taxon>Bacteria</taxon>
        <taxon>Pseudomonadati</taxon>
        <taxon>Pseudomonadota</taxon>
        <taxon>Alphaproteobacteria</taxon>
        <taxon>Rhodobacterales</taxon>
        <taxon>Roseobacteraceae</taxon>
        <taxon>Jannaschia</taxon>
    </lineage>
</organism>
<feature type="domain" description="Polyvalent protein metallopeptidase" evidence="2">
    <location>
        <begin position="154"/>
        <end position="277"/>
    </location>
</feature>
<keyword evidence="3" id="KW-0808">Transferase</keyword>
<name>A0A0M6XUK6_9RHOB</name>
<accession>A0A0M6XUK6</accession>
<dbReference type="GO" id="GO:0016779">
    <property type="term" value="F:nucleotidyltransferase activity"/>
    <property type="evidence" value="ECO:0007669"/>
    <property type="project" value="UniProtKB-KW"/>
</dbReference>
<dbReference type="Pfam" id="PF18818">
    <property type="entry name" value="MPTase-PolyVal"/>
    <property type="match status" value="1"/>
</dbReference>
<dbReference type="EMBL" id="CXPG01000022">
    <property type="protein sequence ID" value="CTQ34448.1"/>
    <property type="molecule type" value="Genomic_DNA"/>
</dbReference>
<dbReference type="RefSeq" id="WP_055683832.1">
    <property type="nucleotide sequence ID" value="NZ_CXPG01000022.1"/>
</dbReference>
<feature type="domain" description="N-terminal" evidence="1">
    <location>
        <begin position="7"/>
        <end position="125"/>
    </location>
</feature>
<dbReference type="Pfam" id="PF08401">
    <property type="entry name" value="ArdcN"/>
    <property type="match status" value="1"/>
</dbReference>
<dbReference type="EC" id="2.7.7.-" evidence="3"/>
<keyword evidence="3" id="KW-0548">Nucleotidyltransferase</keyword>
<protein>
    <submittedName>
        <fullName evidence="3">DNA primase TraC</fullName>
        <ecNumber evidence="3">2.7.7.-</ecNumber>
    </submittedName>
</protein>
<dbReference type="PIRSF" id="PIRSF037112">
    <property type="entry name" value="Antirestriction_ArdC"/>
    <property type="match status" value="1"/>
</dbReference>
<dbReference type="GO" id="GO:0003697">
    <property type="term" value="F:single-stranded DNA binding"/>
    <property type="evidence" value="ECO:0007669"/>
    <property type="project" value="InterPro"/>
</dbReference>
<evidence type="ECO:0000259" key="2">
    <source>
        <dbReference type="Pfam" id="PF18818"/>
    </source>
</evidence>
<sequence>MAKERFDIRQHVTDTIIAQIEAGTPPWRQPWTGARTVAGFPLRHNGEGYKGVNILILWAAAHAKGYASARWMTFNQAKELGGMVRKGERAAKSVFYGSVEKEDDKAETGEGAARRIHFAKVNNVFNADQIEGLPEDYYVRPEPPRDLGTEADPALDAWFAATGAQIETSAEPRAYYRPSTDHIHMPPVETFHSAAGYYGTLAHEVTHWTGAEKRLDRIKRFADRKAYAFEELIAELGACFLGVQLGIEPQFDQSAAYVEGWLDAMKADRDVIFRAAAEAQKAVDFLNAKAKAEDDGGRAAA</sequence>
<dbReference type="AlphaFoldDB" id="A0A0M6XUK6"/>
<evidence type="ECO:0000313" key="4">
    <source>
        <dbReference type="Proteomes" id="UP000048908"/>
    </source>
</evidence>
<evidence type="ECO:0000313" key="3">
    <source>
        <dbReference type="EMBL" id="CTQ34448.1"/>
    </source>
</evidence>
<gene>
    <name evidence="3" type="primary">traC_1</name>
    <name evidence="3" type="ORF">JAN5088_03244</name>
</gene>